<protein>
    <recommendedName>
        <fullName evidence="5">ParG</fullName>
    </recommendedName>
</protein>
<name>A0A4V1D227_9BACT</name>
<dbReference type="KEGG" id="mgod:E7746_14975"/>
<dbReference type="AlphaFoldDB" id="A0A4V1D227"/>
<evidence type="ECO:0000313" key="3">
    <source>
        <dbReference type="EMBL" id="QCD37248.1"/>
    </source>
</evidence>
<dbReference type="InterPro" id="IPR010985">
    <property type="entry name" value="Ribbon_hlx_hlx"/>
</dbReference>
<keyword evidence="4" id="KW-1185">Reference proteome</keyword>
<dbReference type="EMBL" id="CP039395">
    <property type="protein sequence ID" value="QCD37237.1"/>
    <property type="molecule type" value="Genomic_DNA"/>
</dbReference>
<evidence type="ECO:0000313" key="4">
    <source>
        <dbReference type="Proteomes" id="UP000297031"/>
    </source>
</evidence>
<dbReference type="EMBL" id="CP039395">
    <property type="protein sequence ID" value="QCD37248.1"/>
    <property type="molecule type" value="Genomic_DNA"/>
</dbReference>
<dbReference type="SUPFAM" id="SSF47598">
    <property type="entry name" value="Ribbon-helix-helix"/>
    <property type="match status" value="1"/>
</dbReference>
<dbReference type="KEGG" id="mgod:E7746_15030"/>
<dbReference type="Gene3D" id="1.10.1220.10">
    <property type="entry name" value="Met repressor-like"/>
    <property type="match status" value="1"/>
</dbReference>
<feature type="region of interest" description="Disordered" evidence="1">
    <location>
        <begin position="1"/>
        <end position="22"/>
    </location>
</feature>
<reference evidence="3 4" key="1">
    <citation type="submission" date="2019-02" db="EMBL/GenBank/DDBJ databases">
        <title>Isolation and identification of novel species under the genus Muribaculum.</title>
        <authorList>
            <person name="Miyake S."/>
            <person name="Ding Y."/>
            <person name="Low A."/>
            <person name="Soh M."/>
            <person name="Seedorf H."/>
        </authorList>
    </citation>
    <scope>NUCLEOTIDE SEQUENCE [LARGE SCALE GENOMIC DNA]</scope>
    <source>
        <strain evidence="3 4">TLL-A4</strain>
        <plasmid evidence="3">pTAA-4-2</plasmid>
        <plasmid evidence="4">ptaa-4-2</plasmid>
    </source>
</reference>
<keyword evidence="3" id="KW-0614">Plasmid</keyword>
<accession>A0A4V1D227</accession>
<dbReference type="Proteomes" id="UP000297031">
    <property type="component" value="Plasmid pTAA-4-2"/>
</dbReference>
<geneLocation type="plasmid" evidence="3">
    <name>pTAA-4-2</name>
</geneLocation>
<dbReference type="Pfam" id="PF09274">
    <property type="entry name" value="ParG"/>
    <property type="match status" value="1"/>
</dbReference>
<organism evidence="3 4">
    <name type="scientific">Muribaculum gordoncarteri</name>
    <dbReference type="NCBI Taxonomy" id="2530390"/>
    <lineage>
        <taxon>Bacteria</taxon>
        <taxon>Pseudomonadati</taxon>
        <taxon>Bacteroidota</taxon>
        <taxon>Bacteroidia</taxon>
        <taxon>Bacteroidales</taxon>
        <taxon>Muribaculaceae</taxon>
        <taxon>Muribaculum</taxon>
    </lineage>
</organism>
<evidence type="ECO:0000256" key="1">
    <source>
        <dbReference type="SAM" id="MobiDB-lite"/>
    </source>
</evidence>
<dbReference type="InterPro" id="IPR015354">
    <property type="entry name" value="DNA_partition_ParG"/>
</dbReference>
<gene>
    <name evidence="2" type="ORF">E7746_14975</name>
    <name evidence="3" type="ORF">E7746_15030</name>
</gene>
<sequence length="83" mass="9045">MAKNKTLTVPQNGTQPAVIPSPIDNMLAGATTVDTATRASNKRPTSFNIDQELQSRFKAACATRGKSMSSVIEDFILRYITEQ</sequence>
<feature type="compositionally biased region" description="Polar residues" evidence="1">
    <location>
        <begin position="1"/>
        <end position="15"/>
    </location>
</feature>
<proteinExistence type="predicted"/>
<dbReference type="InterPro" id="IPR013321">
    <property type="entry name" value="Arc_rbn_hlx_hlx"/>
</dbReference>
<geneLocation type="plasmid" evidence="4">
    <name>ptaa-4-2</name>
</geneLocation>
<dbReference type="OrthoDB" id="517418at2"/>
<evidence type="ECO:0000313" key="2">
    <source>
        <dbReference type="EMBL" id="QCD37237.1"/>
    </source>
</evidence>
<dbReference type="GO" id="GO:0006355">
    <property type="term" value="P:regulation of DNA-templated transcription"/>
    <property type="evidence" value="ECO:0007669"/>
    <property type="project" value="InterPro"/>
</dbReference>
<evidence type="ECO:0008006" key="5">
    <source>
        <dbReference type="Google" id="ProtNLM"/>
    </source>
</evidence>